<feature type="region of interest" description="Disordered" evidence="1">
    <location>
        <begin position="1"/>
        <end position="142"/>
    </location>
</feature>
<organism evidence="2 3">
    <name type="scientific">Panicum hallii var. hallii</name>
    <dbReference type="NCBI Taxonomy" id="1504633"/>
    <lineage>
        <taxon>Eukaryota</taxon>
        <taxon>Viridiplantae</taxon>
        <taxon>Streptophyta</taxon>
        <taxon>Embryophyta</taxon>
        <taxon>Tracheophyta</taxon>
        <taxon>Spermatophyta</taxon>
        <taxon>Magnoliopsida</taxon>
        <taxon>Liliopsida</taxon>
        <taxon>Poales</taxon>
        <taxon>Poaceae</taxon>
        <taxon>PACMAD clade</taxon>
        <taxon>Panicoideae</taxon>
        <taxon>Panicodae</taxon>
        <taxon>Paniceae</taxon>
        <taxon>Panicinae</taxon>
        <taxon>Panicum</taxon>
        <taxon>Panicum sect. Panicum</taxon>
    </lineage>
</organism>
<reference evidence="2 3" key="1">
    <citation type="submission" date="2018-04" db="EMBL/GenBank/DDBJ databases">
        <title>WGS assembly of Panicum hallii var. hallii HAL2.</title>
        <authorList>
            <person name="Lovell J."/>
            <person name="Jenkins J."/>
            <person name="Lowry D."/>
            <person name="Mamidi S."/>
            <person name="Sreedasyam A."/>
            <person name="Weng X."/>
            <person name="Barry K."/>
            <person name="Bonette J."/>
            <person name="Campitelli B."/>
            <person name="Daum C."/>
            <person name="Gordon S."/>
            <person name="Gould B."/>
            <person name="Lipzen A."/>
            <person name="MacQueen A."/>
            <person name="Palacio-Mejia J."/>
            <person name="Plott C."/>
            <person name="Shakirov E."/>
            <person name="Shu S."/>
            <person name="Yoshinaga Y."/>
            <person name="Zane M."/>
            <person name="Rokhsar D."/>
            <person name="Grimwood J."/>
            <person name="Schmutz J."/>
            <person name="Juenger T."/>
        </authorList>
    </citation>
    <scope>NUCLEOTIDE SEQUENCE [LARGE SCALE GENOMIC DNA]</scope>
    <source>
        <strain evidence="3">cv. HAL2</strain>
    </source>
</reference>
<dbReference type="AlphaFoldDB" id="A0A2T7EAG0"/>
<sequence>MGRRLFPISRDSASHRRPSADALSLAAPHRPAADVRAGLLFSPSRRPGEATSSRAVPSRPCAAGSRAAPASCFMQTSAPTAVSEVPSPASPPVDASMLRPVPPRELQTSAPGAVTPSPSCRPGDSLPPPRRVIDSPASGRPGESLRRWSLLLRHCLPFTAFFDSVCAL</sequence>
<protein>
    <submittedName>
        <fullName evidence="2">Uncharacterized protein</fullName>
    </submittedName>
</protein>
<keyword evidence="3" id="KW-1185">Reference proteome</keyword>
<evidence type="ECO:0000313" key="2">
    <source>
        <dbReference type="EMBL" id="PUZ64796.1"/>
    </source>
</evidence>
<name>A0A2T7EAG0_9POAL</name>
<feature type="compositionally biased region" description="Low complexity" evidence="1">
    <location>
        <begin position="77"/>
        <end position="96"/>
    </location>
</feature>
<proteinExistence type="predicted"/>
<dbReference type="Gramene" id="PUZ64796">
    <property type="protein sequence ID" value="PUZ64796"/>
    <property type="gene ID" value="GQ55_3G171400"/>
</dbReference>
<gene>
    <name evidence="2" type="ORF">GQ55_3G171400</name>
</gene>
<dbReference type="EMBL" id="CM009751">
    <property type="protein sequence ID" value="PUZ64796.1"/>
    <property type="molecule type" value="Genomic_DNA"/>
</dbReference>
<evidence type="ECO:0000256" key="1">
    <source>
        <dbReference type="SAM" id="MobiDB-lite"/>
    </source>
</evidence>
<accession>A0A2T7EAG0</accession>
<dbReference type="Proteomes" id="UP000244336">
    <property type="component" value="Chromosome 3"/>
</dbReference>
<evidence type="ECO:0000313" key="3">
    <source>
        <dbReference type="Proteomes" id="UP000244336"/>
    </source>
</evidence>